<feature type="transmembrane region" description="Helical" evidence="10">
    <location>
        <begin position="12"/>
        <end position="29"/>
    </location>
</feature>
<keyword evidence="2" id="KW-1003">Cell membrane</keyword>
<evidence type="ECO:0000259" key="11">
    <source>
        <dbReference type="PROSITE" id="PS50893"/>
    </source>
</evidence>
<dbReference type="SUPFAM" id="SSF90123">
    <property type="entry name" value="ABC transporter transmembrane region"/>
    <property type="match status" value="1"/>
</dbReference>
<evidence type="ECO:0000313" key="14">
    <source>
        <dbReference type="Proteomes" id="UP000315234"/>
    </source>
</evidence>
<comment type="caution">
    <text evidence="13">The sequence shown here is derived from an EMBL/GenBank/DDBJ whole genome shotgun (WGS) entry which is preliminary data.</text>
</comment>
<dbReference type="Proteomes" id="UP000315234">
    <property type="component" value="Unassembled WGS sequence"/>
</dbReference>
<dbReference type="PANTHER" id="PTHR24221:SF654">
    <property type="entry name" value="ATP-BINDING CASSETTE SUB-FAMILY B MEMBER 6"/>
    <property type="match status" value="1"/>
</dbReference>
<dbReference type="PROSITE" id="PS00211">
    <property type="entry name" value="ABC_TRANSPORTER_1"/>
    <property type="match status" value="1"/>
</dbReference>
<protein>
    <recommendedName>
        <fullName evidence="15">ABC transporter ATP-binding protein</fullName>
    </recommendedName>
</protein>
<evidence type="ECO:0000313" key="13">
    <source>
        <dbReference type="EMBL" id="GEA43931.1"/>
    </source>
</evidence>
<sequence>MSFVEAVLEPLSTVASYMALLAVVLFGSIRLSNGDLSGEALTVFVTALFLMLAPIVQVSQSLGTFFEARGALDRINQLFSLEVEDSIGEDSLLAPRTVPPGSIEFESVSYGRDGRTILDNATVIIQAGEKVALTGASGAGKTTIFSLLLKFYDVSAGHIRVGEKDLEDWNRRALRTMVTYVEQEPDLLPGTLRENLILGTGKSVDDEILIAMLGQFGLENFASTDGLGRLVGSGNSGLSGGERQRVAIIRAVLQKSPVILVDEPTSALDSMSAKLSMSRLLETDATVIFTSHDANIVNLAERILTVADGRIVESTPNSRKSSDA</sequence>
<feature type="transmembrane region" description="Helical" evidence="10">
    <location>
        <begin position="36"/>
        <end position="56"/>
    </location>
</feature>
<dbReference type="GO" id="GO:0005886">
    <property type="term" value="C:plasma membrane"/>
    <property type="evidence" value="ECO:0007669"/>
    <property type="project" value="UniProtKB-SubCell"/>
</dbReference>
<proteinExistence type="inferred from homology"/>
<dbReference type="Pfam" id="PF00005">
    <property type="entry name" value="ABC_tran"/>
    <property type="match status" value="1"/>
</dbReference>
<dbReference type="PROSITE" id="PS50893">
    <property type="entry name" value="ABC_TRANSPORTER_2"/>
    <property type="match status" value="1"/>
</dbReference>
<dbReference type="InterPro" id="IPR003593">
    <property type="entry name" value="AAA+_ATPase"/>
</dbReference>
<evidence type="ECO:0000256" key="10">
    <source>
        <dbReference type="SAM" id="Phobius"/>
    </source>
</evidence>
<dbReference type="InterPro" id="IPR003439">
    <property type="entry name" value="ABC_transporter-like_ATP-bd"/>
</dbReference>
<dbReference type="PANTHER" id="PTHR24221">
    <property type="entry name" value="ATP-BINDING CASSETTE SUB-FAMILY B"/>
    <property type="match status" value="1"/>
</dbReference>
<evidence type="ECO:0000256" key="1">
    <source>
        <dbReference type="ARBA" id="ARBA00004429"/>
    </source>
</evidence>
<evidence type="ECO:0000256" key="6">
    <source>
        <dbReference type="ARBA" id="ARBA00022967"/>
    </source>
</evidence>
<organism evidence="13 14">
    <name type="scientific">Corynebacterium striatum</name>
    <dbReference type="NCBI Taxonomy" id="43770"/>
    <lineage>
        <taxon>Bacteria</taxon>
        <taxon>Bacillati</taxon>
        <taxon>Actinomycetota</taxon>
        <taxon>Actinomycetes</taxon>
        <taxon>Mycobacteriales</taxon>
        <taxon>Corynebacteriaceae</taxon>
        <taxon>Corynebacterium</taxon>
    </lineage>
</organism>
<evidence type="ECO:0000256" key="2">
    <source>
        <dbReference type="ARBA" id="ARBA00022519"/>
    </source>
</evidence>
<keyword evidence="7 10" id="KW-1133">Transmembrane helix</keyword>
<keyword evidence="3 10" id="KW-0812">Transmembrane</keyword>
<dbReference type="AlphaFoldDB" id="A0ABC9ZQ56"/>
<accession>A0ABC9ZQ56</accession>
<keyword evidence="5" id="KW-0067">ATP-binding</keyword>
<dbReference type="InterPro" id="IPR039421">
    <property type="entry name" value="Type_1_exporter"/>
</dbReference>
<dbReference type="InterPro" id="IPR036640">
    <property type="entry name" value="ABC1_TM_sf"/>
</dbReference>
<dbReference type="Gene3D" id="3.40.50.300">
    <property type="entry name" value="P-loop containing nucleotide triphosphate hydrolases"/>
    <property type="match status" value="1"/>
</dbReference>
<dbReference type="EMBL" id="BJLD01000002">
    <property type="protein sequence ID" value="GEA43931.1"/>
    <property type="molecule type" value="Genomic_DNA"/>
</dbReference>
<keyword evidence="4" id="KW-0547">Nucleotide-binding</keyword>
<keyword evidence="8 10" id="KW-0472">Membrane</keyword>
<dbReference type="InterPro" id="IPR027417">
    <property type="entry name" value="P-loop_NTPase"/>
</dbReference>
<reference evidence="13 14" key="1">
    <citation type="submission" date="2019-06" db="EMBL/GenBank/DDBJ databases">
        <title>Draft genome sequence of Corynebacterium striatum NBRC 15291.</title>
        <authorList>
            <person name="Miura T."/>
            <person name="Furukawa M."/>
            <person name="Shimamura M."/>
            <person name="Ohyama Y."/>
            <person name="Yamazoe A."/>
            <person name="Kawasaki H."/>
        </authorList>
    </citation>
    <scope>NUCLEOTIDE SEQUENCE [LARGE SCALE GENOMIC DNA]</scope>
    <source>
        <strain evidence="13 14">NBRC 15291</strain>
    </source>
</reference>
<evidence type="ECO:0000256" key="4">
    <source>
        <dbReference type="ARBA" id="ARBA00022741"/>
    </source>
</evidence>
<keyword evidence="6" id="KW-1278">Translocase</keyword>
<keyword evidence="2" id="KW-0997">Cell inner membrane</keyword>
<evidence type="ECO:0000259" key="12">
    <source>
        <dbReference type="PROSITE" id="PS50929"/>
    </source>
</evidence>
<feature type="domain" description="ABC transporter" evidence="11">
    <location>
        <begin position="103"/>
        <end position="324"/>
    </location>
</feature>
<dbReference type="CDD" id="cd03228">
    <property type="entry name" value="ABCC_MRP_Like"/>
    <property type="match status" value="1"/>
</dbReference>
<evidence type="ECO:0000256" key="8">
    <source>
        <dbReference type="ARBA" id="ARBA00023136"/>
    </source>
</evidence>
<evidence type="ECO:0000256" key="7">
    <source>
        <dbReference type="ARBA" id="ARBA00022989"/>
    </source>
</evidence>
<evidence type="ECO:0008006" key="15">
    <source>
        <dbReference type="Google" id="ProtNLM"/>
    </source>
</evidence>
<comment type="subcellular location">
    <subcellularLocation>
        <location evidence="1">Cell inner membrane</location>
        <topology evidence="1">Multi-pass membrane protein</topology>
    </subcellularLocation>
</comment>
<dbReference type="SMART" id="SM00382">
    <property type="entry name" value="AAA"/>
    <property type="match status" value="1"/>
</dbReference>
<gene>
    <name evidence="13" type="ORF">Cst04h_21010</name>
</gene>
<feature type="domain" description="ABC transmembrane type-1" evidence="12">
    <location>
        <begin position="1"/>
        <end position="67"/>
    </location>
</feature>
<comment type="similarity">
    <text evidence="9">Belongs to the ABC transporter superfamily. Siderophore-Fe(3+) uptake transporter (SIUT) (TC 3.A.1.21) family.</text>
</comment>
<dbReference type="GO" id="GO:0005524">
    <property type="term" value="F:ATP binding"/>
    <property type="evidence" value="ECO:0007669"/>
    <property type="project" value="UniProtKB-KW"/>
</dbReference>
<dbReference type="PROSITE" id="PS50929">
    <property type="entry name" value="ABC_TM1F"/>
    <property type="match status" value="1"/>
</dbReference>
<name>A0ABC9ZQ56_CORST</name>
<dbReference type="InterPro" id="IPR011527">
    <property type="entry name" value="ABC1_TM_dom"/>
</dbReference>
<evidence type="ECO:0000256" key="5">
    <source>
        <dbReference type="ARBA" id="ARBA00022840"/>
    </source>
</evidence>
<dbReference type="Gene3D" id="1.20.1560.10">
    <property type="entry name" value="ABC transporter type 1, transmembrane domain"/>
    <property type="match status" value="1"/>
</dbReference>
<evidence type="ECO:0000256" key="9">
    <source>
        <dbReference type="ARBA" id="ARBA00023455"/>
    </source>
</evidence>
<dbReference type="SUPFAM" id="SSF52540">
    <property type="entry name" value="P-loop containing nucleoside triphosphate hydrolases"/>
    <property type="match status" value="1"/>
</dbReference>
<dbReference type="InterPro" id="IPR017871">
    <property type="entry name" value="ABC_transporter-like_CS"/>
</dbReference>
<evidence type="ECO:0000256" key="3">
    <source>
        <dbReference type="ARBA" id="ARBA00022692"/>
    </source>
</evidence>